<dbReference type="KEGG" id="dpp:DICPUDRAFT_157976"/>
<keyword evidence="2" id="KW-1133">Transmembrane helix</keyword>
<feature type="transmembrane region" description="Helical" evidence="2">
    <location>
        <begin position="12"/>
        <end position="30"/>
    </location>
</feature>
<accession>F1A0I0</accession>
<evidence type="ECO:0000256" key="1">
    <source>
        <dbReference type="SAM" id="MobiDB-lite"/>
    </source>
</evidence>
<feature type="compositionally biased region" description="Polar residues" evidence="1">
    <location>
        <begin position="135"/>
        <end position="147"/>
    </location>
</feature>
<evidence type="ECO:0000313" key="4">
    <source>
        <dbReference type="Proteomes" id="UP000001064"/>
    </source>
</evidence>
<proteinExistence type="predicted"/>
<reference evidence="4" key="1">
    <citation type="journal article" date="2011" name="Genome Biol.">
        <title>Comparative genomics of the social amoebae Dictyostelium discoideum and Dictyostelium purpureum.</title>
        <authorList>
            <consortium name="US DOE Joint Genome Institute (JGI-PGF)"/>
            <person name="Sucgang R."/>
            <person name="Kuo A."/>
            <person name="Tian X."/>
            <person name="Salerno W."/>
            <person name="Parikh A."/>
            <person name="Feasley C.L."/>
            <person name="Dalin E."/>
            <person name="Tu H."/>
            <person name="Huang E."/>
            <person name="Barry K."/>
            <person name="Lindquist E."/>
            <person name="Shapiro H."/>
            <person name="Bruce D."/>
            <person name="Schmutz J."/>
            <person name="Salamov A."/>
            <person name="Fey P."/>
            <person name="Gaudet P."/>
            <person name="Anjard C."/>
            <person name="Babu M.M."/>
            <person name="Basu S."/>
            <person name="Bushmanova Y."/>
            <person name="van der Wel H."/>
            <person name="Katoh-Kurasawa M."/>
            <person name="Dinh C."/>
            <person name="Coutinho P.M."/>
            <person name="Saito T."/>
            <person name="Elias M."/>
            <person name="Schaap P."/>
            <person name="Kay R.R."/>
            <person name="Henrissat B."/>
            <person name="Eichinger L."/>
            <person name="Rivero F."/>
            <person name="Putnam N.H."/>
            <person name="West C.M."/>
            <person name="Loomis W.F."/>
            <person name="Chisholm R.L."/>
            <person name="Shaulsky G."/>
            <person name="Strassmann J.E."/>
            <person name="Queller D.C."/>
            <person name="Kuspa A."/>
            <person name="Grigoriev I.V."/>
        </authorList>
    </citation>
    <scope>NUCLEOTIDE SEQUENCE [LARGE SCALE GENOMIC DNA]</scope>
    <source>
        <strain evidence="4">QSDP1</strain>
    </source>
</reference>
<name>F1A0I0_DICPU</name>
<keyword evidence="2" id="KW-0812">Transmembrane</keyword>
<dbReference type="AlphaFoldDB" id="F1A0I0"/>
<evidence type="ECO:0000313" key="3">
    <source>
        <dbReference type="EMBL" id="EGC30298.1"/>
    </source>
</evidence>
<protein>
    <submittedName>
        <fullName evidence="3">Uncharacterized protein</fullName>
    </submittedName>
</protein>
<keyword evidence="2" id="KW-0472">Membrane</keyword>
<gene>
    <name evidence="3" type="ORF">DICPUDRAFT_157976</name>
</gene>
<sequence length="267" mass="30562">MNHYVVLFCETIITIVFSFLFGMVLIKYYFNNKNGNNNYNNGINHNNGNGNYQSNTPYYEQIPYDRPVSEREPSNYPTFNKSEARHSFSDEPQSSNYTETDHGHKSEPSVYPTFNQKESRHSVKKEQSPHAPPESATSPPDYQNEPNHTYKREASNYPNFNKNEARYSFSDAQKPSNSPESGYIHKRESSDYPSFNQNESRHSFSGAPQSQYYPESQCNGANSNGEPPCVEEYDESSAILCSNSTNSVLIDYGGYVYKMKHKTFANN</sequence>
<feature type="compositionally biased region" description="Basic and acidic residues" evidence="1">
    <location>
        <begin position="117"/>
        <end position="128"/>
    </location>
</feature>
<dbReference type="EMBL" id="GL871340">
    <property type="protein sequence ID" value="EGC30298.1"/>
    <property type="molecule type" value="Genomic_DNA"/>
</dbReference>
<feature type="region of interest" description="Disordered" evidence="1">
    <location>
        <begin position="67"/>
        <end position="230"/>
    </location>
</feature>
<feature type="compositionally biased region" description="Polar residues" evidence="1">
    <location>
        <begin position="170"/>
        <end position="180"/>
    </location>
</feature>
<dbReference type="VEuPathDB" id="AmoebaDB:DICPUDRAFT_157976"/>
<evidence type="ECO:0000256" key="2">
    <source>
        <dbReference type="SAM" id="Phobius"/>
    </source>
</evidence>
<dbReference type="GeneID" id="10510796"/>
<feature type="compositionally biased region" description="Polar residues" evidence="1">
    <location>
        <begin position="206"/>
        <end position="225"/>
    </location>
</feature>
<dbReference type="RefSeq" id="XP_003293177.1">
    <property type="nucleotide sequence ID" value="XM_003293129.1"/>
</dbReference>
<keyword evidence="4" id="KW-1185">Reference proteome</keyword>
<organism evidence="3 4">
    <name type="scientific">Dictyostelium purpureum</name>
    <name type="common">Slime mold</name>
    <dbReference type="NCBI Taxonomy" id="5786"/>
    <lineage>
        <taxon>Eukaryota</taxon>
        <taxon>Amoebozoa</taxon>
        <taxon>Evosea</taxon>
        <taxon>Eumycetozoa</taxon>
        <taxon>Dictyostelia</taxon>
        <taxon>Dictyosteliales</taxon>
        <taxon>Dictyosteliaceae</taxon>
        <taxon>Dictyostelium</taxon>
    </lineage>
</organism>
<dbReference type="Proteomes" id="UP000001064">
    <property type="component" value="Unassembled WGS sequence"/>
</dbReference>
<dbReference type="InParanoid" id="F1A0I0"/>